<comment type="caution">
    <text evidence="1">The sequence shown here is derived from an EMBL/GenBank/DDBJ whole genome shotgun (WGS) entry which is preliminary data.</text>
</comment>
<sequence>MTANLVIWKWAEDLADAKARRKRKLKVSEAAELILHDSGDVLTSPFPQQPLIDAIDAAFPAPEDDRPFVVECYPQRIVVNVTMASRIEVISVIGPLANRLGFNAAEA</sequence>
<dbReference type="PATRIC" id="fig|1265738.3.peg.2535"/>
<evidence type="ECO:0000313" key="1">
    <source>
        <dbReference type="EMBL" id="EMI20556.1"/>
    </source>
</evidence>
<dbReference type="EMBL" id="ANOG01000358">
    <property type="protein sequence ID" value="EMI20556.1"/>
    <property type="molecule type" value="Genomic_DNA"/>
</dbReference>
<evidence type="ECO:0000313" key="2">
    <source>
        <dbReference type="Proteomes" id="UP000011991"/>
    </source>
</evidence>
<dbReference type="Proteomes" id="UP000011991">
    <property type="component" value="Unassembled WGS sequence"/>
</dbReference>
<gene>
    <name evidence="1" type="ORF">RMSM_02522</name>
</gene>
<dbReference type="RefSeq" id="WP_008695737.1">
    <property type="nucleotide sequence ID" value="NZ_ANOG01000358.1"/>
</dbReference>
<dbReference type="OrthoDB" id="9553642at2"/>
<name>M5RMX2_9BACT</name>
<protein>
    <submittedName>
        <fullName evidence="1">Uncharacterized protein</fullName>
    </submittedName>
</protein>
<dbReference type="AlphaFoldDB" id="M5RMX2"/>
<proteinExistence type="predicted"/>
<keyword evidence="2" id="KW-1185">Reference proteome</keyword>
<reference evidence="1 2" key="1">
    <citation type="journal article" date="2013" name="Mar. Genomics">
        <title>Expression of sulfatases in Rhodopirellula baltica and the diversity of sulfatases in the genus Rhodopirellula.</title>
        <authorList>
            <person name="Wegner C.E."/>
            <person name="Richter-Heitmann T."/>
            <person name="Klindworth A."/>
            <person name="Klockow C."/>
            <person name="Richter M."/>
            <person name="Achstetter T."/>
            <person name="Glockner F.O."/>
            <person name="Harder J."/>
        </authorList>
    </citation>
    <scope>NUCLEOTIDE SEQUENCE [LARGE SCALE GENOMIC DNA]</scope>
    <source>
        <strain evidence="1 2">SM1</strain>
    </source>
</reference>
<accession>M5RMX2</accession>
<organism evidence="1 2">
    <name type="scientific">Rhodopirellula maiorica SM1</name>
    <dbReference type="NCBI Taxonomy" id="1265738"/>
    <lineage>
        <taxon>Bacteria</taxon>
        <taxon>Pseudomonadati</taxon>
        <taxon>Planctomycetota</taxon>
        <taxon>Planctomycetia</taxon>
        <taxon>Pirellulales</taxon>
        <taxon>Pirellulaceae</taxon>
        <taxon>Novipirellula</taxon>
    </lineage>
</organism>